<dbReference type="Pfam" id="PF00085">
    <property type="entry name" value="Thioredoxin"/>
    <property type="match status" value="1"/>
</dbReference>
<evidence type="ECO:0000259" key="3">
    <source>
        <dbReference type="Pfam" id="PF00085"/>
    </source>
</evidence>
<gene>
    <name evidence="4" type="ORF">ELQ90_07670</name>
</gene>
<dbReference type="PANTHER" id="PTHR45663:SF11">
    <property type="entry name" value="GEO12009P1"/>
    <property type="match status" value="1"/>
</dbReference>
<dbReference type="Gene3D" id="3.40.30.10">
    <property type="entry name" value="Glutaredoxin"/>
    <property type="match status" value="1"/>
</dbReference>
<comment type="caution">
    <text evidence="4">The sequence shown here is derived from an EMBL/GenBank/DDBJ whole genome shotgun (WGS) entry which is preliminary data.</text>
</comment>
<dbReference type="PANTHER" id="PTHR45663">
    <property type="entry name" value="GEO12009P1"/>
    <property type="match status" value="1"/>
</dbReference>
<dbReference type="GO" id="GO:0006950">
    <property type="term" value="P:response to stress"/>
    <property type="evidence" value="ECO:0007669"/>
    <property type="project" value="UniProtKB-ARBA"/>
</dbReference>
<keyword evidence="5" id="KW-1185">Reference proteome</keyword>
<accession>A0A3S5CEZ4</accession>
<dbReference type="InterPro" id="IPR013766">
    <property type="entry name" value="Thioredoxin_domain"/>
</dbReference>
<dbReference type="GO" id="GO:0005737">
    <property type="term" value="C:cytoplasm"/>
    <property type="evidence" value="ECO:0007669"/>
    <property type="project" value="TreeGrafter"/>
</dbReference>
<dbReference type="InterPro" id="IPR036249">
    <property type="entry name" value="Thioredoxin-like_sf"/>
</dbReference>
<evidence type="ECO:0000256" key="2">
    <source>
        <dbReference type="ARBA" id="ARBA00023284"/>
    </source>
</evidence>
<evidence type="ECO:0000313" key="5">
    <source>
        <dbReference type="Proteomes" id="UP000288547"/>
    </source>
</evidence>
<dbReference type="Proteomes" id="UP000288547">
    <property type="component" value="Unassembled WGS sequence"/>
</dbReference>
<dbReference type="InterPro" id="IPR011990">
    <property type="entry name" value="TPR-like_helical_dom_sf"/>
</dbReference>
<name>A0A3S5CEZ4_9MICO</name>
<dbReference type="Pfam" id="PF14561">
    <property type="entry name" value="TPR_20"/>
    <property type="match status" value="1"/>
</dbReference>
<dbReference type="Gene3D" id="1.25.40.10">
    <property type="entry name" value="Tetratricopeptide repeat domain"/>
    <property type="match status" value="1"/>
</dbReference>
<proteinExistence type="inferred from homology"/>
<dbReference type="AlphaFoldDB" id="A0A3S5CEZ4"/>
<sequence>MSIPMNPGANLRGAVDLSGLASRPQQAAPGAAAGPNAGEAVRVPSLVLGGTDENFGQFIELSTRVPVVVELYSDRSEASTALAPVLERLVTQQAGALLLVRVDADANPQLVQGLQATTAPTVVVLIGGQPMPLFQGAVPEAQLSQVLGRVVEAAAQSGVSGRVVVEGGAAEPTPEPELPPLHQEAYDAIARRDYATAIAAYQKQILQAPNDREAVAGLAQVSLLHRLDGKTLDAIRAAAAAGPEDVDAQLDVADLDLSGGHVADAFDRLLALFPVLDSDGRDRVRERLLDYFEIVGVGDPLVTSARARLAGLLY</sequence>
<evidence type="ECO:0000313" key="4">
    <source>
        <dbReference type="EMBL" id="RWZ51944.1"/>
    </source>
</evidence>
<dbReference type="EMBL" id="RZNB01000002">
    <property type="protein sequence ID" value="RWZ51944.1"/>
    <property type="molecule type" value="Genomic_DNA"/>
</dbReference>
<comment type="similarity">
    <text evidence="1">Belongs to the thioredoxin family.</text>
</comment>
<dbReference type="SUPFAM" id="SSF52833">
    <property type="entry name" value="Thioredoxin-like"/>
    <property type="match status" value="1"/>
</dbReference>
<evidence type="ECO:0000256" key="1">
    <source>
        <dbReference type="ARBA" id="ARBA00008987"/>
    </source>
</evidence>
<organism evidence="4 5">
    <name type="scientific">Labedella phragmitis</name>
    <dbReference type="NCBI Taxonomy" id="2498849"/>
    <lineage>
        <taxon>Bacteria</taxon>
        <taxon>Bacillati</taxon>
        <taxon>Actinomycetota</taxon>
        <taxon>Actinomycetes</taxon>
        <taxon>Micrococcales</taxon>
        <taxon>Microbacteriaceae</taxon>
        <taxon>Labedella</taxon>
    </lineage>
</organism>
<dbReference type="GO" id="GO:0015035">
    <property type="term" value="F:protein-disulfide reductase activity"/>
    <property type="evidence" value="ECO:0007669"/>
    <property type="project" value="TreeGrafter"/>
</dbReference>
<reference evidence="4 5" key="1">
    <citation type="submission" date="2018-12" db="EMBL/GenBank/DDBJ databases">
        <authorList>
            <person name="Li F."/>
        </authorList>
    </citation>
    <scope>NUCLEOTIDE SEQUENCE [LARGE SCALE GENOMIC DNA]</scope>
    <source>
        <strain evidence="4 5">11W25H-1</strain>
    </source>
</reference>
<dbReference type="OrthoDB" id="5181746at2"/>
<keyword evidence="2" id="KW-0676">Redox-active center</keyword>
<dbReference type="RefSeq" id="WP_128494657.1">
    <property type="nucleotide sequence ID" value="NZ_RZNB01000002.1"/>
</dbReference>
<protein>
    <submittedName>
        <fullName evidence="4">Tetratricopeptide repeat protein</fullName>
    </submittedName>
</protein>
<dbReference type="SUPFAM" id="SSF48452">
    <property type="entry name" value="TPR-like"/>
    <property type="match status" value="1"/>
</dbReference>
<feature type="domain" description="Thioredoxin" evidence="3">
    <location>
        <begin position="51"/>
        <end position="147"/>
    </location>
</feature>
<dbReference type="CDD" id="cd02956">
    <property type="entry name" value="ybbN"/>
    <property type="match status" value="1"/>
</dbReference>